<feature type="transmembrane region" description="Helical" evidence="2">
    <location>
        <begin position="25"/>
        <end position="47"/>
    </location>
</feature>
<feature type="region of interest" description="Disordered" evidence="1">
    <location>
        <begin position="73"/>
        <end position="97"/>
    </location>
</feature>
<dbReference type="EMBL" id="NRQW01000376">
    <property type="protein sequence ID" value="PLZ87851.1"/>
    <property type="molecule type" value="Genomic_DNA"/>
</dbReference>
<keyword evidence="2" id="KW-0472">Membrane</keyword>
<reference evidence="3 4" key="1">
    <citation type="submission" date="2017-08" db="EMBL/GenBank/DDBJ databases">
        <title>Genomes of Fischerella (Mastigocladus) sp. strains.</title>
        <authorList>
            <person name="Miller S.R."/>
        </authorList>
    </citation>
    <scope>NUCLEOTIDE SEQUENCE [LARGE SCALE GENOMIC DNA]</scope>
    <source>
        <strain evidence="3 4">CCMEE 5323</strain>
    </source>
</reference>
<evidence type="ECO:0000313" key="4">
    <source>
        <dbReference type="Proteomes" id="UP000235036"/>
    </source>
</evidence>
<sequence>MTKSVTDQKPTPSPIYRRHSDPPGLWFAVFTGSVAIHLLAFWLLHLYSYQLSLRRQHNSSSAIPIEIIEISPTESSKAQSQAKVKPVSPQSSSNTQKFALVTDEDAIALIDQKTAITSNPNSSPRQQPSAKPTVAQQQTATAKPQPTTQPESTPTFTPTPTPESPTNQQPNTIPPFASPENQQPGTIPPFASPENQQPGTTPPFESPANQQANTIPPTPPPDNTDTSTSESQNPIPDEQNQASLPDTNATIPPKDSFPSTNGPLESQLPEQPDANISLGKSTPLPTIDPSVQPPPQLPTEETQTSGGLVATWDAFSRDGMIDLIQKGVVRQDVPPDIVAQPLGDNTKELPISFISSEPDLDNVDLVASLAIDEKGKLIARDANGNPGVEIIDMTPEELATKKTKYQQLLIDVFQNVSFSPGRNQDVSKPIQSNLFVRVKIERR</sequence>
<feature type="region of interest" description="Disordered" evidence="1">
    <location>
        <begin position="115"/>
        <end position="306"/>
    </location>
</feature>
<feature type="compositionally biased region" description="Low complexity" evidence="1">
    <location>
        <begin position="118"/>
        <end position="156"/>
    </location>
</feature>
<evidence type="ECO:0000256" key="1">
    <source>
        <dbReference type="SAM" id="MobiDB-lite"/>
    </source>
</evidence>
<proteinExistence type="predicted"/>
<name>A0A2N6K0S9_FISMU</name>
<comment type="caution">
    <text evidence="3">The sequence shown here is derived from an EMBL/GenBank/DDBJ whole genome shotgun (WGS) entry which is preliminary data.</text>
</comment>
<keyword evidence="4" id="KW-1185">Reference proteome</keyword>
<accession>A0A2N6K0S9</accession>
<gene>
    <name evidence="3" type="ORF">CEN44_16575</name>
</gene>
<dbReference type="RefSeq" id="WP_016869780.1">
    <property type="nucleotide sequence ID" value="NZ_CAWNVR010000484.1"/>
</dbReference>
<keyword evidence="2" id="KW-1133">Transmembrane helix</keyword>
<feature type="compositionally biased region" description="Polar residues" evidence="1">
    <location>
        <begin position="77"/>
        <end position="97"/>
    </location>
</feature>
<feature type="compositionally biased region" description="Polar residues" evidence="1">
    <location>
        <begin position="230"/>
        <end position="250"/>
    </location>
</feature>
<keyword evidence="2" id="KW-0812">Transmembrane</keyword>
<evidence type="ECO:0000313" key="3">
    <source>
        <dbReference type="EMBL" id="PLZ87851.1"/>
    </source>
</evidence>
<organism evidence="3 4">
    <name type="scientific">Fischerella muscicola CCMEE 5323</name>
    <dbReference type="NCBI Taxonomy" id="2019572"/>
    <lineage>
        <taxon>Bacteria</taxon>
        <taxon>Bacillati</taxon>
        <taxon>Cyanobacteriota</taxon>
        <taxon>Cyanophyceae</taxon>
        <taxon>Nostocales</taxon>
        <taxon>Hapalosiphonaceae</taxon>
        <taxon>Fischerella</taxon>
    </lineage>
</organism>
<evidence type="ECO:0000256" key="2">
    <source>
        <dbReference type="SAM" id="Phobius"/>
    </source>
</evidence>
<dbReference type="Proteomes" id="UP000235036">
    <property type="component" value="Unassembled WGS sequence"/>
</dbReference>
<protein>
    <submittedName>
        <fullName evidence="3">Uncharacterized protein</fullName>
    </submittedName>
</protein>
<dbReference type="AlphaFoldDB" id="A0A2N6K0S9"/>